<organism evidence="3 4">
    <name type="scientific">Poecilia latipinna</name>
    <name type="common">sailfin molly</name>
    <dbReference type="NCBI Taxonomy" id="48699"/>
    <lineage>
        <taxon>Eukaryota</taxon>
        <taxon>Metazoa</taxon>
        <taxon>Chordata</taxon>
        <taxon>Craniata</taxon>
        <taxon>Vertebrata</taxon>
        <taxon>Euteleostomi</taxon>
        <taxon>Actinopterygii</taxon>
        <taxon>Neopterygii</taxon>
        <taxon>Teleostei</taxon>
        <taxon>Neoteleostei</taxon>
        <taxon>Acanthomorphata</taxon>
        <taxon>Ovalentaria</taxon>
        <taxon>Atherinomorphae</taxon>
        <taxon>Cyprinodontiformes</taxon>
        <taxon>Poeciliidae</taxon>
        <taxon>Poeciliinae</taxon>
        <taxon>Poecilia</taxon>
    </lineage>
</organism>
<evidence type="ECO:0000313" key="3">
    <source>
        <dbReference type="Ensembl" id="ENSPLAP00000020627.1"/>
    </source>
</evidence>
<evidence type="ECO:0000259" key="2">
    <source>
        <dbReference type="Pfam" id="PF16297"/>
    </source>
</evidence>
<accession>A0A3B3V6Q7</accession>
<dbReference type="AlphaFoldDB" id="A0A3B3V6Q7"/>
<protein>
    <recommendedName>
        <fullName evidence="2">DUF4939 domain-containing protein</fullName>
    </recommendedName>
</protein>
<feature type="compositionally biased region" description="Polar residues" evidence="1">
    <location>
        <begin position="67"/>
        <end position="78"/>
    </location>
</feature>
<feature type="compositionally biased region" description="Polar residues" evidence="1">
    <location>
        <begin position="89"/>
        <end position="103"/>
    </location>
</feature>
<dbReference type="InterPro" id="IPR032549">
    <property type="entry name" value="DUF4939"/>
</dbReference>
<feature type="region of interest" description="Disordered" evidence="1">
    <location>
        <begin position="1"/>
        <end position="36"/>
    </location>
</feature>
<evidence type="ECO:0000313" key="4">
    <source>
        <dbReference type="Proteomes" id="UP000261500"/>
    </source>
</evidence>
<feature type="compositionally biased region" description="Polar residues" evidence="1">
    <location>
        <begin position="11"/>
        <end position="36"/>
    </location>
</feature>
<feature type="region of interest" description="Disordered" evidence="1">
    <location>
        <begin position="67"/>
        <end position="112"/>
    </location>
</feature>
<evidence type="ECO:0000256" key="1">
    <source>
        <dbReference type="SAM" id="MobiDB-lite"/>
    </source>
</evidence>
<dbReference type="STRING" id="48699.ENSPLAP00000020627"/>
<keyword evidence="4" id="KW-1185">Reference proteome</keyword>
<name>A0A3B3V6Q7_9TELE</name>
<reference evidence="3" key="2">
    <citation type="submission" date="2025-09" db="UniProtKB">
        <authorList>
            <consortium name="Ensembl"/>
        </authorList>
    </citation>
    <scope>IDENTIFICATION</scope>
</reference>
<dbReference type="Ensembl" id="ENSPLAT00000013062.1">
    <property type="protein sequence ID" value="ENSPLAP00000020627.1"/>
    <property type="gene ID" value="ENSPLAG00000003684.1"/>
</dbReference>
<sequence length="224" mass="25166">MWAQKLKPSMTEHSGQTESPAETIRRTLQQQQDSIQSHEAALQELGNRQAETNRQLAELTTFLRSRFPQTSASSSTPDPAQANPAAPESASQAPVQSTFSDSHLPSPPRFDGDPQRFRGFIMQCNIQFNNSPHRFALDSTKISYIVAHLSDRALDWAEVRFSSSTDFNCTYEEFLSEFRLPTVRLRLESAPKTPGLSLSHSRVVSFLISLRLRTHTSCLISYGH</sequence>
<dbReference type="GeneTree" id="ENSGT00940000173342"/>
<reference evidence="3" key="1">
    <citation type="submission" date="2025-08" db="UniProtKB">
        <authorList>
            <consortium name="Ensembl"/>
        </authorList>
    </citation>
    <scope>IDENTIFICATION</scope>
</reference>
<proteinExistence type="predicted"/>
<dbReference type="Proteomes" id="UP000261500">
    <property type="component" value="Unplaced"/>
</dbReference>
<dbReference type="Pfam" id="PF16297">
    <property type="entry name" value="DUF4939"/>
    <property type="match status" value="1"/>
</dbReference>
<feature type="domain" description="DUF4939" evidence="2">
    <location>
        <begin position="97"/>
        <end position="179"/>
    </location>
</feature>